<evidence type="ECO:0000256" key="1">
    <source>
        <dbReference type="ARBA" id="ARBA00003593"/>
    </source>
</evidence>
<evidence type="ECO:0000313" key="16">
    <source>
        <dbReference type="Proteomes" id="UP000472272"/>
    </source>
</evidence>
<dbReference type="PANTHER" id="PTHR24243:SF109">
    <property type="entry name" value="NEUROMEDIN-U RECEPTOR 1"/>
    <property type="match status" value="1"/>
</dbReference>
<keyword evidence="5 13" id="KW-1133">Transmembrane helix</keyword>
<feature type="transmembrane region" description="Helical" evidence="13">
    <location>
        <begin position="48"/>
        <end position="75"/>
    </location>
</feature>
<feature type="transmembrane region" description="Helical" evidence="13">
    <location>
        <begin position="87"/>
        <end position="108"/>
    </location>
</feature>
<comment type="similarity">
    <text evidence="12">Belongs to the G-protein coupled receptor 1 family.</text>
</comment>
<evidence type="ECO:0000256" key="7">
    <source>
        <dbReference type="ARBA" id="ARBA00023136"/>
    </source>
</evidence>
<dbReference type="Pfam" id="PF00001">
    <property type="entry name" value="7tm_1"/>
    <property type="match status" value="1"/>
</dbReference>
<keyword evidence="16" id="KW-1185">Reference proteome</keyword>
<comment type="subcellular location">
    <subcellularLocation>
        <location evidence="2">Cell membrane</location>
        <topology evidence="2">Multi-pass membrane protein</topology>
    </subcellularLocation>
</comment>
<comment type="function">
    <text evidence="1">Receptor for the neuromedin-U and neuromedin-S neuropeptides.</text>
</comment>
<evidence type="ECO:0000256" key="9">
    <source>
        <dbReference type="ARBA" id="ARBA00023170"/>
    </source>
</evidence>
<evidence type="ECO:0000256" key="6">
    <source>
        <dbReference type="ARBA" id="ARBA00023040"/>
    </source>
</evidence>
<evidence type="ECO:0000256" key="12">
    <source>
        <dbReference type="RuleBase" id="RU000688"/>
    </source>
</evidence>
<evidence type="ECO:0000256" key="13">
    <source>
        <dbReference type="SAM" id="Phobius"/>
    </source>
</evidence>
<dbReference type="Proteomes" id="UP000472272">
    <property type="component" value="Chromosome 5"/>
</dbReference>
<accession>A0A670I9A3</accession>
<dbReference type="PROSITE" id="PS50262">
    <property type="entry name" value="G_PROTEIN_RECEP_F1_2"/>
    <property type="match status" value="1"/>
</dbReference>
<dbReference type="GeneTree" id="ENSGT01120000271823"/>
<feature type="transmembrane region" description="Helical" evidence="13">
    <location>
        <begin position="219"/>
        <end position="243"/>
    </location>
</feature>
<dbReference type="GO" id="GO:0005886">
    <property type="term" value="C:plasma membrane"/>
    <property type="evidence" value="ECO:0007669"/>
    <property type="project" value="UniProtKB-SubCell"/>
</dbReference>
<keyword evidence="8" id="KW-1015">Disulfide bond</keyword>
<evidence type="ECO:0000259" key="14">
    <source>
        <dbReference type="PROSITE" id="PS50262"/>
    </source>
</evidence>
<evidence type="ECO:0000256" key="5">
    <source>
        <dbReference type="ARBA" id="ARBA00022989"/>
    </source>
</evidence>
<keyword evidence="7 13" id="KW-0472">Membrane</keyword>
<keyword evidence="11 12" id="KW-0807">Transducer</keyword>
<dbReference type="PRINTS" id="PR00237">
    <property type="entry name" value="GPCRRHODOPSN"/>
</dbReference>
<feature type="transmembrane region" description="Helical" evidence="13">
    <location>
        <begin position="297"/>
        <end position="320"/>
    </location>
</feature>
<reference evidence="15 16" key="1">
    <citation type="journal article" date="2019" name="Proc. Natl. Acad. Sci. U.S.A.">
        <title>Regulatory changes in pterin and carotenoid genes underlie balanced color polymorphisms in the wall lizard.</title>
        <authorList>
            <person name="Andrade P."/>
            <person name="Pinho C."/>
            <person name="Perez I de Lanuza G."/>
            <person name="Afonso S."/>
            <person name="Brejcha J."/>
            <person name="Rubin C.J."/>
            <person name="Wallerman O."/>
            <person name="Pereira P."/>
            <person name="Sabatino S.J."/>
            <person name="Bellati A."/>
            <person name="Pellitteri-Rosa D."/>
            <person name="Bosakova Z."/>
            <person name="Bunikis I."/>
            <person name="Carretero M.A."/>
            <person name="Feiner N."/>
            <person name="Marsik P."/>
            <person name="Pauperio F."/>
            <person name="Salvi D."/>
            <person name="Soler L."/>
            <person name="While G.M."/>
            <person name="Uller T."/>
            <person name="Font E."/>
            <person name="Andersson L."/>
            <person name="Carneiro M."/>
        </authorList>
    </citation>
    <scope>NUCLEOTIDE SEQUENCE</scope>
</reference>
<evidence type="ECO:0000256" key="2">
    <source>
        <dbReference type="ARBA" id="ARBA00004651"/>
    </source>
</evidence>
<dbReference type="InterPro" id="IPR005390">
    <property type="entry name" value="NeuromedU_rcpt"/>
</dbReference>
<evidence type="ECO:0000256" key="10">
    <source>
        <dbReference type="ARBA" id="ARBA00023180"/>
    </source>
</evidence>
<evidence type="ECO:0000256" key="4">
    <source>
        <dbReference type="ARBA" id="ARBA00022692"/>
    </source>
</evidence>
<evidence type="ECO:0000256" key="11">
    <source>
        <dbReference type="ARBA" id="ARBA00023224"/>
    </source>
</evidence>
<keyword evidence="9 12" id="KW-0675">Receptor</keyword>
<dbReference type="GO" id="GO:0001607">
    <property type="term" value="F:neuromedin U receptor activity"/>
    <property type="evidence" value="ECO:0007669"/>
    <property type="project" value="InterPro"/>
</dbReference>
<dbReference type="Gene3D" id="1.20.1070.10">
    <property type="entry name" value="Rhodopsin 7-helix transmembrane proteins"/>
    <property type="match status" value="1"/>
</dbReference>
<protein>
    <recommendedName>
        <fullName evidence="14">G-protein coupled receptors family 1 profile domain-containing protein</fullName>
    </recommendedName>
</protein>
<reference evidence="15" key="2">
    <citation type="submission" date="2025-08" db="UniProtKB">
        <authorList>
            <consortium name="Ensembl"/>
        </authorList>
    </citation>
    <scope>IDENTIFICATION</scope>
</reference>
<keyword evidence="4 12" id="KW-0812">Transmembrane</keyword>
<keyword evidence="6 12" id="KW-0297">G-protein coupled receptor</keyword>
<evidence type="ECO:0000256" key="8">
    <source>
        <dbReference type="ARBA" id="ARBA00023157"/>
    </source>
</evidence>
<dbReference type="InterPro" id="IPR000276">
    <property type="entry name" value="GPCR_Rhodpsn"/>
</dbReference>
<keyword evidence="3" id="KW-1003">Cell membrane</keyword>
<feature type="transmembrane region" description="Helical" evidence="13">
    <location>
        <begin position="128"/>
        <end position="150"/>
    </location>
</feature>
<dbReference type="AlphaFoldDB" id="A0A670I9A3"/>
<proteinExistence type="inferred from homology"/>
<reference evidence="15" key="3">
    <citation type="submission" date="2025-09" db="UniProtKB">
        <authorList>
            <consortium name="Ensembl"/>
        </authorList>
    </citation>
    <scope>IDENTIFICATION</scope>
</reference>
<sequence length="431" mass="48629">MSALLEKAAYKDLCNDSSREEPYFDPEDLNMTIEELRLKYLGPRRSGFFVPICTTYLLIFVVGAVGNALTCLVIIQHRFMRTPTNYYLFSLAVSDLLVLLLGMPLEIYEMWSNYPFLLGAGGCCFKTLLFEAVCFASILNVTALSVERYIAVVHPLKAKYVVTKNHAKRVIVTVWVLSIICSIPNTSLHGIQTLHVPARGVVPDSATCTLVKSRLMYNLIIQVTTIIFFFVPMGVISVLYLLIGLQLRKEKMLEALEAKSASNCDYHNIRLQQKKVRRRQVTNMLCESRGAQELRGIVGEILCVVGGVTFIVWMGFFIHFRSHTINHKTNGKNKSAKRNLFRRSAQLLIGAGALETIADSCIGRSASEKCSKTGTLISGFSAFEKQGVLSTKAFENRHNIMMEDWEKLWKKGIKFTACSVLRENLMKMMYR</sequence>
<dbReference type="PRINTS" id="PR01565">
    <property type="entry name" value="NEUROMEDINUR"/>
</dbReference>
<feature type="transmembrane region" description="Helical" evidence="13">
    <location>
        <begin position="170"/>
        <end position="191"/>
    </location>
</feature>
<organism evidence="15 16">
    <name type="scientific">Podarcis muralis</name>
    <name type="common">Wall lizard</name>
    <name type="synonym">Lacerta muralis</name>
    <dbReference type="NCBI Taxonomy" id="64176"/>
    <lineage>
        <taxon>Eukaryota</taxon>
        <taxon>Metazoa</taxon>
        <taxon>Chordata</taxon>
        <taxon>Craniata</taxon>
        <taxon>Vertebrata</taxon>
        <taxon>Euteleostomi</taxon>
        <taxon>Lepidosauria</taxon>
        <taxon>Squamata</taxon>
        <taxon>Bifurcata</taxon>
        <taxon>Unidentata</taxon>
        <taxon>Episquamata</taxon>
        <taxon>Laterata</taxon>
        <taxon>Lacertibaenia</taxon>
        <taxon>Lacertidae</taxon>
        <taxon>Podarcis</taxon>
    </lineage>
</organism>
<dbReference type="PRINTS" id="PR01566">
    <property type="entry name" value="NEUROMEDNU1R"/>
</dbReference>
<dbReference type="InterPro" id="IPR017452">
    <property type="entry name" value="GPCR_Rhodpsn_7TM"/>
</dbReference>
<dbReference type="SUPFAM" id="SSF81321">
    <property type="entry name" value="Family A G protein-coupled receptor-like"/>
    <property type="match status" value="1"/>
</dbReference>
<dbReference type="InterPro" id="IPR005391">
    <property type="entry name" value="NeuromedU_rcpt_1"/>
</dbReference>
<dbReference type="PANTHER" id="PTHR24243">
    <property type="entry name" value="G-PROTEIN COUPLED RECEPTOR"/>
    <property type="match status" value="1"/>
</dbReference>
<dbReference type="Ensembl" id="ENSPMRT00000008841.1">
    <property type="protein sequence ID" value="ENSPMRP00000008267.1"/>
    <property type="gene ID" value="ENSPMRG00000005599.1"/>
</dbReference>
<keyword evidence="10" id="KW-0325">Glycoprotein</keyword>
<name>A0A670I9A3_PODMU</name>
<feature type="domain" description="G-protein coupled receptors family 1 profile" evidence="14">
    <location>
        <begin position="66"/>
        <end position="285"/>
    </location>
</feature>
<evidence type="ECO:0000313" key="15">
    <source>
        <dbReference type="Ensembl" id="ENSPMRP00000008267.1"/>
    </source>
</evidence>
<evidence type="ECO:0000256" key="3">
    <source>
        <dbReference type="ARBA" id="ARBA00022475"/>
    </source>
</evidence>
<dbReference type="OMA" id="NIMMEDW"/>
<dbReference type="PROSITE" id="PS00237">
    <property type="entry name" value="G_PROTEIN_RECEP_F1_1"/>
    <property type="match status" value="1"/>
</dbReference>